<evidence type="ECO:0000256" key="6">
    <source>
        <dbReference type="PROSITE-ProRule" id="PRU00146"/>
    </source>
</evidence>
<feature type="region of interest" description="Disordered" evidence="7">
    <location>
        <begin position="669"/>
        <end position="692"/>
    </location>
</feature>
<dbReference type="CDD" id="cd04301">
    <property type="entry name" value="NAT_SF"/>
    <property type="match status" value="1"/>
</dbReference>
<reference evidence="10" key="2">
    <citation type="submission" date="2019-07" db="EMBL/GenBank/DDBJ databases">
        <authorList>
            <person name="Yang Y."/>
            <person name="Bocs S."/>
            <person name="Baudouin L."/>
        </authorList>
    </citation>
    <scope>NUCLEOTIDE SEQUENCE</scope>
    <source>
        <tissue evidence="10">Spear leaf of Hainan Tall coconut</tissue>
    </source>
</reference>
<accession>A0A8K0IN88</accession>
<name>A0A8K0IN88_COCNU</name>
<keyword evidence="3 6" id="KW-0863">Zinc-finger</keyword>
<keyword evidence="4" id="KW-0862">Zinc</keyword>
<dbReference type="SUPFAM" id="SSF55729">
    <property type="entry name" value="Acyl-CoA N-acyltransferases (Nat)"/>
    <property type="match status" value="1"/>
</dbReference>
<keyword evidence="11" id="KW-1185">Reference proteome</keyword>
<reference evidence="10" key="1">
    <citation type="journal article" date="2017" name="Gigascience">
        <title>The genome draft of coconut (Cocos nucifera).</title>
        <authorList>
            <person name="Xiao Y."/>
            <person name="Xu P."/>
            <person name="Fan H."/>
            <person name="Baudouin L."/>
            <person name="Xia W."/>
            <person name="Bocs S."/>
            <person name="Xu J."/>
            <person name="Li Q."/>
            <person name="Guo A."/>
            <person name="Zhou L."/>
            <person name="Li J."/>
            <person name="Wu Y."/>
            <person name="Ma Z."/>
            <person name="Armero A."/>
            <person name="Issali A.E."/>
            <person name="Liu N."/>
            <person name="Peng M."/>
            <person name="Yang Y."/>
        </authorList>
    </citation>
    <scope>NUCLEOTIDE SEQUENCE</scope>
    <source>
        <tissue evidence="10">Spear leaf of Hainan Tall coconut</tissue>
    </source>
</reference>
<dbReference type="CDD" id="cd15532">
    <property type="entry name" value="PHD2_CHD_II"/>
    <property type="match status" value="1"/>
</dbReference>
<evidence type="ECO:0000259" key="9">
    <source>
        <dbReference type="PROSITE" id="PS51186"/>
    </source>
</evidence>
<sequence length="1350" mass="148699">MKRISSVALLNNINKEHNINLADTDFSLVDLDPSKVASSVPMQDPLHLHQQVPCCIVETCSQGILSSYYLFSGQEEMDGTGDIDDAMVFNNKCRSQHNKDGKTVIESKLVTSPASQESFVPRLLVAPASSASMGMPGALVCMNHGAKESSMLKSNTIGAASKRDFIRDLPDHLRAHANHLLIDAGWKIEPRKRSDRAKMASYFIAPVPVQGPAITSLSQAWRTCGQKLYADASESEQYECGREWENVDRFWGDLTDVLVFIEKKTQPSENSLPLLQRWQLLDPFIAVVCIDRKIGVLREGGALRAVNSATFLLNERKHAILVDDSVDRVCNHLASSNLCPLASLTNAILPAIDLDYRAKMIEDSKNQQGLQHCGDLQIRQQYKGGKQKLNCLGMQKKSHSSLSRHIRKEFSATRCLHDMTCCKAWASHHDKTTGSANKLESDLGIPESHDPVPVKVAHLNTSYTNQENGVPSCSNGELLMVGEPCEFTTSNQQMPAICTEGRTVSDEIDEHHTEDGNVSGISQNSFVEVVAEAGAYKIGTESHFVAAKAGSIEALTSELEQVFAAKAANGSAKKARKRSKKISEIEATEVSSFYDGTTREVFSFPMDGKIDDYIGLPLGPEESCTLRWESTSGCIKQLQYLEKNHSLDASKTEVVHASAVPKVLLTRKAQKKHVKPETNAAKQHGKDKKGNITMHLEDEPGSNMLNVDGDQKDKACLESSKNEVNAKWSGLKKSMSASKSQQKLSSLSKKLHCRCLDFEESVVASDDGNIPTEPHANDKNLKSGVFFDTQKKQKVFTPNKPVACKKTRRKRPCGFHINDDDLLVTAIVKNKDFSSCNKRVASKVGASPSKALRKLKSQKRGCGLLLRTPGKGGKHSIGKRLMLGARTVLCWLIEMGVVSSKDVLQYRNLKNKAVVKDGWISRDGVLCKCCSKILSVTDFKVHAGSNLQKPSSNLFLESGKSYTLCLLEAWSTEYKFRKNHMQVMEVEEVDQNDDTCGFCGDGGELICCDNCPSTYHRACLPAQEIPEGSWYCHNCLCKSCGDVVKGKEASSSLAVLECSQCENKYHDGCPEKKTVCNGEAGPCTWFCGRNCLEVHLGLHSRVGVLNCLGDGYSWTILRCNHEFNSTQKIALMAECNAKLAIALGIMEECFLPMVDPRTGIDMIPHVLYNRGSNFARLNYQGFYTVVLEKGGEIISVASIRVHGVTVAEMPLIATCSEHRRQGVCRRLVDAVEKMLKSFKVKMLVLSAIPNLVDAWTLGFGFKPIEDNEKRWLDQVNLMLFPGTSLLIKRLDEISAKASENAGRRSDLYLSKDQPQNLGGSNEMSDTEAGKQDAENARVHSDAVSLPAKSI</sequence>
<feature type="domain" description="N-acetyltransferase" evidence="9">
    <location>
        <begin position="1127"/>
        <end position="1283"/>
    </location>
</feature>
<feature type="domain" description="PHD-type" evidence="8">
    <location>
        <begin position="993"/>
        <end position="1038"/>
    </location>
</feature>
<feature type="compositionally biased region" description="Polar residues" evidence="7">
    <location>
        <begin position="1312"/>
        <end position="1323"/>
    </location>
</feature>
<dbReference type="InterPro" id="IPR032308">
    <property type="entry name" value="TDBD"/>
</dbReference>
<evidence type="ECO:0000256" key="3">
    <source>
        <dbReference type="ARBA" id="ARBA00022771"/>
    </source>
</evidence>
<dbReference type="GO" id="GO:0005634">
    <property type="term" value="C:nucleus"/>
    <property type="evidence" value="ECO:0007669"/>
    <property type="project" value="UniProtKB-SubCell"/>
</dbReference>
<dbReference type="InterPro" id="IPR000182">
    <property type="entry name" value="GNAT_dom"/>
</dbReference>
<comment type="caution">
    <text evidence="10">The sequence shown here is derived from an EMBL/GenBank/DDBJ whole genome shotgun (WGS) entry which is preliminary data.</text>
</comment>
<dbReference type="Pfam" id="PF16135">
    <property type="entry name" value="TDBD"/>
    <property type="match status" value="1"/>
</dbReference>
<dbReference type="PANTHER" id="PTHR46508">
    <property type="entry name" value="PHD FINGER FAMILY PROTEIN"/>
    <property type="match status" value="1"/>
</dbReference>
<dbReference type="InterPro" id="IPR019787">
    <property type="entry name" value="Znf_PHD-finger"/>
</dbReference>
<dbReference type="GO" id="GO:0016747">
    <property type="term" value="F:acyltransferase activity, transferring groups other than amino-acyl groups"/>
    <property type="evidence" value="ECO:0007669"/>
    <property type="project" value="InterPro"/>
</dbReference>
<evidence type="ECO:0000256" key="5">
    <source>
        <dbReference type="ARBA" id="ARBA00023242"/>
    </source>
</evidence>
<dbReference type="InterPro" id="IPR013083">
    <property type="entry name" value="Znf_RING/FYVE/PHD"/>
</dbReference>
<dbReference type="Gene3D" id="3.40.630.30">
    <property type="match status" value="1"/>
</dbReference>
<proteinExistence type="predicted"/>
<comment type="subcellular location">
    <subcellularLocation>
        <location evidence="1">Nucleus</location>
    </subcellularLocation>
</comment>
<dbReference type="EMBL" id="CM017882">
    <property type="protein sequence ID" value="KAG1363587.1"/>
    <property type="molecule type" value="Genomic_DNA"/>
</dbReference>
<dbReference type="OrthoDB" id="429143at2759"/>
<dbReference type="Pfam" id="PF23209">
    <property type="entry name" value="IDM1_C"/>
    <property type="match status" value="1"/>
</dbReference>
<dbReference type="PROSITE" id="PS51186">
    <property type="entry name" value="GNAT"/>
    <property type="match status" value="1"/>
</dbReference>
<keyword evidence="2" id="KW-0479">Metal-binding</keyword>
<protein>
    <submittedName>
        <fullName evidence="10">Increased DNA methylation 1-like</fullName>
    </submittedName>
</protein>
<feature type="region of interest" description="Disordered" evidence="7">
    <location>
        <begin position="1304"/>
        <end position="1350"/>
    </location>
</feature>
<dbReference type="InterPro" id="IPR016181">
    <property type="entry name" value="Acyl_CoA_acyltransferase"/>
</dbReference>
<evidence type="ECO:0000256" key="4">
    <source>
        <dbReference type="ARBA" id="ARBA00022833"/>
    </source>
</evidence>
<evidence type="ECO:0000313" key="11">
    <source>
        <dbReference type="Proteomes" id="UP000797356"/>
    </source>
</evidence>
<dbReference type="SUPFAM" id="SSF57903">
    <property type="entry name" value="FYVE/PHD zinc finger"/>
    <property type="match status" value="1"/>
</dbReference>
<dbReference type="InterPro" id="IPR056511">
    <property type="entry name" value="IDM1_C"/>
</dbReference>
<dbReference type="InterPro" id="IPR011011">
    <property type="entry name" value="Znf_FYVE_PHD"/>
</dbReference>
<dbReference type="InterPro" id="IPR001965">
    <property type="entry name" value="Znf_PHD"/>
</dbReference>
<dbReference type="SMART" id="SM00249">
    <property type="entry name" value="PHD"/>
    <property type="match status" value="1"/>
</dbReference>
<evidence type="ECO:0000256" key="2">
    <source>
        <dbReference type="ARBA" id="ARBA00022723"/>
    </source>
</evidence>
<evidence type="ECO:0000313" key="10">
    <source>
        <dbReference type="EMBL" id="KAG1363587.1"/>
    </source>
</evidence>
<feature type="compositionally biased region" description="Basic and acidic residues" evidence="7">
    <location>
        <begin position="1327"/>
        <end position="1340"/>
    </location>
</feature>
<evidence type="ECO:0000256" key="1">
    <source>
        <dbReference type="ARBA" id="ARBA00004123"/>
    </source>
</evidence>
<organism evidence="10 11">
    <name type="scientific">Cocos nucifera</name>
    <name type="common">Coconut palm</name>
    <dbReference type="NCBI Taxonomy" id="13894"/>
    <lineage>
        <taxon>Eukaryota</taxon>
        <taxon>Viridiplantae</taxon>
        <taxon>Streptophyta</taxon>
        <taxon>Embryophyta</taxon>
        <taxon>Tracheophyta</taxon>
        <taxon>Spermatophyta</taxon>
        <taxon>Magnoliopsida</taxon>
        <taxon>Liliopsida</taxon>
        <taxon>Arecaceae</taxon>
        <taxon>Arecoideae</taxon>
        <taxon>Cocoseae</taxon>
        <taxon>Attaleinae</taxon>
        <taxon>Cocos</taxon>
    </lineage>
</organism>
<keyword evidence="5" id="KW-0539">Nucleus</keyword>
<evidence type="ECO:0000259" key="8">
    <source>
        <dbReference type="PROSITE" id="PS50016"/>
    </source>
</evidence>
<dbReference type="PANTHER" id="PTHR46508:SF2">
    <property type="entry name" value="INCREASED DNA METHYLATION 1"/>
    <property type="match status" value="1"/>
</dbReference>
<evidence type="ECO:0000256" key="7">
    <source>
        <dbReference type="SAM" id="MobiDB-lite"/>
    </source>
</evidence>
<dbReference type="GO" id="GO:0008270">
    <property type="term" value="F:zinc ion binding"/>
    <property type="evidence" value="ECO:0007669"/>
    <property type="project" value="UniProtKB-KW"/>
</dbReference>
<dbReference type="Gene3D" id="3.30.40.10">
    <property type="entry name" value="Zinc/RING finger domain, C3HC4 (zinc finger)"/>
    <property type="match status" value="1"/>
</dbReference>
<dbReference type="Pfam" id="PF00628">
    <property type="entry name" value="PHD"/>
    <property type="match status" value="1"/>
</dbReference>
<gene>
    <name evidence="10" type="ORF">COCNU_11G004140</name>
</gene>
<dbReference type="PROSITE" id="PS50016">
    <property type="entry name" value="ZF_PHD_2"/>
    <property type="match status" value="1"/>
</dbReference>
<dbReference type="Proteomes" id="UP000797356">
    <property type="component" value="Chromosome 11"/>
</dbReference>